<protein>
    <submittedName>
        <fullName evidence="1">Uncharacterized protein</fullName>
    </submittedName>
</protein>
<dbReference type="AlphaFoldDB" id="A7B0U8"/>
<accession>A7B0U8</accession>
<dbReference type="Proteomes" id="UP000004410">
    <property type="component" value="Unassembled WGS sequence"/>
</dbReference>
<gene>
    <name evidence="1" type="ORF">RUMGNA_01174</name>
</gene>
<dbReference type="EMBL" id="AAYG02000010">
    <property type="protein sequence ID" value="EDN78437.1"/>
    <property type="molecule type" value="Genomic_DNA"/>
</dbReference>
<proteinExistence type="predicted"/>
<name>A7B0U8_MEDG7</name>
<dbReference type="PaxDb" id="411470-RUMGNA_01174"/>
<comment type="caution">
    <text evidence="1">The sequence shown here is derived from an EMBL/GenBank/DDBJ whole genome shotgun (WGS) entry which is preliminary data.</text>
</comment>
<evidence type="ECO:0000313" key="1">
    <source>
        <dbReference type="EMBL" id="EDN78437.1"/>
    </source>
</evidence>
<reference evidence="1 2" key="1">
    <citation type="submission" date="2007-04" db="EMBL/GenBank/DDBJ databases">
        <authorList>
            <person name="Fulton L."/>
            <person name="Clifton S."/>
            <person name="Fulton B."/>
            <person name="Xu J."/>
            <person name="Minx P."/>
            <person name="Pepin K.H."/>
            <person name="Johnson M."/>
            <person name="Thiruvilangam P."/>
            <person name="Bhonagiri V."/>
            <person name="Nash W.E."/>
            <person name="Mardis E.R."/>
            <person name="Wilson R.K."/>
        </authorList>
    </citation>
    <scope>NUCLEOTIDE SEQUENCE [LARGE SCALE GENOMIC DNA]</scope>
    <source>
        <strain evidence="1 2">ATCC 29149</strain>
    </source>
</reference>
<sequence length="34" mass="3768">MKQAKQIIGYWCEEIQRESALGQGICVAVLDTGE</sequence>
<reference evidence="1 2" key="2">
    <citation type="submission" date="2007-06" db="EMBL/GenBank/DDBJ databases">
        <title>Draft genome sequence of Ruminococcus gnavus (ATCC 29149).</title>
        <authorList>
            <person name="Sudarsanam P."/>
            <person name="Ley R."/>
            <person name="Guruge J."/>
            <person name="Turnbaugh P.J."/>
            <person name="Mahowald M."/>
            <person name="Liep D."/>
            <person name="Gordon J."/>
        </authorList>
    </citation>
    <scope>NUCLEOTIDE SEQUENCE [LARGE SCALE GENOMIC DNA]</scope>
    <source>
        <strain evidence="1 2">ATCC 29149</strain>
    </source>
</reference>
<evidence type="ECO:0000313" key="2">
    <source>
        <dbReference type="Proteomes" id="UP000004410"/>
    </source>
</evidence>
<organism evidence="1 2">
    <name type="scientific">Mediterraneibacter gnavus (strain ATCC 29149 / DSM 114966 / JCM 6515 / VPI C7-9)</name>
    <name type="common">Ruminococcus gnavus</name>
    <dbReference type="NCBI Taxonomy" id="411470"/>
    <lineage>
        <taxon>Bacteria</taxon>
        <taxon>Bacillati</taxon>
        <taxon>Bacillota</taxon>
        <taxon>Clostridia</taxon>
        <taxon>Lachnospirales</taxon>
        <taxon>Lachnospiraceae</taxon>
        <taxon>Mediterraneibacter</taxon>
    </lineage>
</organism>